<gene>
    <name evidence="2" type="ORF">FCALED_LOCUS4760</name>
</gene>
<comment type="caution">
    <text evidence="2">The sequence shown here is derived from an EMBL/GenBank/DDBJ whole genome shotgun (WGS) entry which is preliminary data.</text>
</comment>
<evidence type="ECO:0000256" key="1">
    <source>
        <dbReference type="SAM" id="MobiDB-lite"/>
    </source>
</evidence>
<accession>A0A9N9A9J0</accession>
<sequence>MSSFNITNFTSTTNDFQPKFTYKKRKANDNKIDVIQNDDMFEGNQQNEPMLDIGKDASSDLKLQENTEKKNQGVPSPFILGHIISENELALATSYRKLNDVFDEFSELQQQNNKVSKNTDFKKFERDSDIGKRNQNSFATEESKNNRRRNNKKRGGGGGRKQKEIAERALKSKSVNRGLLGKRVIVEEFVGTSSDKNHIQRSILKKNKEFNKDDKKIENQASFTKIGNDNANEDEHDNEIANQKDIDTEQSNDSSEVEDWHDMLPILTSTPDNSTLVLQKMGEFVNRVDSEASTNNEFHNDTSEELDVHCEDGGRNPPQENLEILDPTTPLALQREPKDQISIPPPKKDVIRRFILKPLSDDDDELF</sequence>
<keyword evidence="3" id="KW-1185">Reference proteome</keyword>
<proteinExistence type="predicted"/>
<organism evidence="2 3">
    <name type="scientific">Funneliformis caledonium</name>
    <dbReference type="NCBI Taxonomy" id="1117310"/>
    <lineage>
        <taxon>Eukaryota</taxon>
        <taxon>Fungi</taxon>
        <taxon>Fungi incertae sedis</taxon>
        <taxon>Mucoromycota</taxon>
        <taxon>Glomeromycotina</taxon>
        <taxon>Glomeromycetes</taxon>
        <taxon>Glomerales</taxon>
        <taxon>Glomeraceae</taxon>
        <taxon>Funneliformis</taxon>
    </lineage>
</organism>
<dbReference type="EMBL" id="CAJVPQ010000949">
    <property type="protein sequence ID" value="CAG8522267.1"/>
    <property type="molecule type" value="Genomic_DNA"/>
</dbReference>
<dbReference type="Proteomes" id="UP000789570">
    <property type="component" value="Unassembled WGS sequence"/>
</dbReference>
<reference evidence="2" key="1">
    <citation type="submission" date="2021-06" db="EMBL/GenBank/DDBJ databases">
        <authorList>
            <person name="Kallberg Y."/>
            <person name="Tangrot J."/>
            <person name="Rosling A."/>
        </authorList>
    </citation>
    <scope>NUCLEOTIDE SEQUENCE</scope>
    <source>
        <strain evidence="2">UK204</strain>
    </source>
</reference>
<dbReference type="AlphaFoldDB" id="A0A9N9A9J0"/>
<feature type="region of interest" description="Disordered" evidence="1">
    <location>
        <begin position="126"/>
        <end position="165"/>
    </location>
</feature>
<feature type="region of interest" description="Disordered" evidence="1">
    <location>
        <begin position="328"/>
        <end position="347"/>
    </location>
</feature>
<name>A0A9N9A9J0_9GLOM</name>
<feature type="compositionally biased region" description="Basic and acidic residues" evidence="1">
    <location>
        <begin position="238"/>
        <end position="247"/>
    </location>
</feature>
<evidence type="ECO:0000313" key="3">
    <source>
        <dbReference type="Proteomes" id="UP000789570"/>
    </source>
</evidence>
<feature type="region of interest" description="Disordered" evidence="1">
    <location>
        <begin position="223"/>
        <end position="257"/>
    </location>
</feature>
<dbReference type="OrthoDB" id="2342090at2759"/>
<feature type="compositionally biased region" description="Basic residues" evidence="1">
    <location>
        <begin position="146"/>
        <end position="155"/>
    </location>
</feature>
<evidence type="ECO:0000313" key="2">
    <source>
        <dbReference type="EMBL" id="CAG8522267.1"/>
    </source>
</evidence>
<protein>
    <submittedName>
        <fullName evidence="2">842_t:CDS:1</fullName>
    </submittedName>
</protein>